<dbReference type="PANTHER" id="PTHR43817:SF1">
    <property type="entry name" value="HYDROLASE, FAMILY 43, PUTATIVE (AFU_ORTHOLOGUE AFUA_3G01660)-RELATED"/>
    <property type="match status" value="1"/>
</dbReference>
<dbReference type="PANTHER" id="PTHR43817">
    <property type="entry name" value="GLYCOSYL HYDROLASE"/>
    <property type="match status" value="1"/>
</dbReference>
<comment type="similarity">
    <text evidence="1 5">Belongs to the glycosyl hydrolase 43 family.</text>
</comment>
<keyword evidence="2" id="KW-0732">Signal</keyword>
<gene>
    <name evidence="6" type="ORF">UT28_C0001G0858</name>
</gene>
<keyword evidence="4 5" id="KW-0326">Glycosidase</keyword>
<reference evidence="6 7" key="1">
    <citation type="journal article" date="2015" name="Nature">
        <title>rRNA introns, odd ribosomes, and small enigmatic genomes across a large radiation of phyla.</title>
        <authorList>
            <person name="Brown C.T."/>
            <person name="Hug L.A."/>
            <person name="Thomas B.C."/>
            <person name="Sharon I."/>
            <person name="Castelle C.J."/>
            <person name="Singh A."/>
            <person name="Wilkins M.J."/>
            <person name="Williams K.H."/>
            <person name="Banfield J.F."/>
        </authorList>
    </citation>
    <scope>NUCLEOTIDE SEQUENCE [LARGE SCALE GENOMIC DNA]</scope>
</reference>
<dbReference type="Proteomes" id="UP000035648">
    <property type="component" value="Chromosome"/>
</dbReference>
<dbReference type="Pfam" id="PF04616">
    <property type="entry name" value="Glyco_hydro_43"/>
    <property type="match status" value="1"/>
</dbReference>
<evidence type="ECO:0000256" key="3">
    <source>
        <dbReference type="ARBA" id="ARBA00022801"/>
    </source>
</evidence>
<evidence type="ECO:0000313" key="7">
    <source>
        <dbReference type="Proteomes" id="UP000035648"/>
    </source>
</evidence>
<dbReference type="EC" id="3.2.1.55" evidence="6"/>
<evidence type="ECO:0000256" key="5">
    <source>
        <dbReference type="RuleBase" id="RU361187"/>
    </source>
</evidence>
<evidence type="ECO:0000256" key="1">
    <source>
        <dbReference type="ARBA" id="ARBA00009865"/>
    </source>
</evidence>
<evidence type="ECO:0000256" key="4">
    <source>
        <dbReference type="ARBA" id="ARBA00023295"/>
    </source>
</evidence>
<dbReference type="KEGG" id="bbgw:UT28_C0001G0858"/>
<evidence type="ECO:0000313" key="6">
    <source>
        <dbReference type="EMBL" id="AKM82635.1"/>
    </source>
</evidence>
<dbReference type="SUPFAM" id="SSF75005">
    <property type="entry name" value="Arabinanase/levansucrase/invertase"/>
    <property type="match status" value="1"/>
</dbReference>
<organism evidence="6 7">
    <name type="scientific">Berkelbacteria bacterium GW2011_GWE1_39_12</name>
    <dbReference type="NCBI Taxonomy" id="1618337"/>
    <lineage>
        <taxon>Bacteria</taxon>
        <taxon>Candidatus Berkelbacteria</taxon>
    </lineage>
</organism>
<protein>
    <submittedName>
        <fullName evidence="6">Alpha-N-arabinofuranosidase</fullName>
        <ecNumber evidence="6">3.2.1.55</ecNumber>
    </submittedName>
</protein>
<sequence length="331" mass="37413">MEYSAGADRLAKSNKGQYNSSDMLDIIHQNHNIIHRKRKVRDICSGADPFVFKKNNLWHLLLQEDLRPDPEAHRGIGGYTLRTARSLEGIKNANPEPLIVANQDDHLRQVWAAEIHSNFLYVAASEGGNRTHRMHVYQTDESPLGPWKYLGKLKTADGEDFWAIDLTIIKINGNSYGVWSGWKANDDEFPQHIYISEMLSETEIGPRHLLSSPKDNWCTSVKPILEGPQAIDIDGKFYGLTITGNASWTKDYSTSVMKYLGGDPLQKSSWAFVCQPLFESGFGIGHGIIVQEKKQLYYIGHRKSSDQPGWGDRVIFYASLSKEKLIDYLAS</sequence>
<dbReference type="GO" id="GO:0005975">
    <property type="term" value="P:carbohydrate metabolic process"/>
    <property type="evidence" value="ECO:0007669"/>
    <property type="project" value="InterPro"/>
</dbReference>
<dbReference type="InterPro" id="IPR006710">
    <property type="entry name" value="Glyco_hydro_43"/>
</dbReference>
<dbReference type="Gene3D" id="2.115.10.20">
    <property type="entry name" value="Glycosyl hydrolase domain, family 43"/>
    <property type="match status" value="1"/>
</dbReference>
<proteinExistence type="inferred from homology"/>
<keyword evidence="3 5" id="KW-0378">Hydrolase</keyword>
<dbReference type="STRING" id="1618337.UT28_C0001G0858"/>
<dbReference type="InterPro" id="IPR023296">
    <property type="entry name" value="Glyco_hydro_beta-prop_sf"/>
</dbReference>
<name>A0A0G4B4V3_9BACT</name>
<dbReference type="AlphaFoldDB" id="A0A0G4B4V3"/>
<dbReference type="EMBL" id="CP011213">
    <property type="protein sequence ID" value="AKM82635.1"/>
    <property type="molecule type" value="Genomic_DNA"/>
</dbReference>
<dbReference type="GO" id="GO:0046556">
    <property type="term" value="F:alpha-L-arabinofuranosidase activity"/>
    <property type="evidence" value="ECO:0007669"/>
    <property type="project" value="UniProtKB-EC"/>
</dbReference>
<evidence type="ECO:0000256" key="2">
    <source>
        <dbReference type="ARBA" id="ARBA00022729"/>
    </source>
</evidence>
<accession>A0A0G4B4V3</accession>